<dbReference type="PANTHER" id="PTHR26451:SF998">
    <property type="entry name" value="ODORANT RECEPTOR-RELATED"/>
    <property type="match status" value="1"/>
</dbReference>
<dbReference type="Pfam" id="PF00001">
    <property type="entry name" value="7tm_1"/>
    <property type="match status" value="1"/>
</dbReference>
<dbReference type="Gene3D" id="1.20.1070.10">
    <property type="entry name" value="Rhodopsin 7-helix transmembrane proteins"/>
    <property type="match status" value="1"/>
</dbReference>
<feature type="transmembrane region" description="Helical" evidence="5">
    <location>
        <begin position="67"/>
        <end position="88"/>
    </location>
</feature>
<feature type="transmembrane region" description="Helical" evidence="5">
    <location>
        <begin position="16"/>
        <end position="38"/>
    </location>
</feature>
<proteinExistence type="predicted"/>
<evidence type="ECO:0000259" key="6">
    <source>
        <dbReference type="PROSITE" id="PS50262"/>
    </source>
</evidence>
<dbReference type="Proteomes" id="UP000261520">
    <property type="component" value="Unplaced"/>
</dbReference>
<evidence type="ECO:0000256" key="4">
    <source>
        <dbReference type="ARBA" id="ARBA00023136"/>
    </source>
</evidence>
<dbReference type="PROSITE" id="PS50262">
    <property type="entry name" value="G_PROTEIN_RECEP_F1_2"/>
    <property type="match status" value="1"/>
</dbReference>
<dbReference type="CDD" id="cd00637">
    <property type="entry name" value="7tm_classA_rhodopsin-like"/>
    <property type="match status" value="1"/>
</dbReference>
<feature type="transmembrane region" description="Helical" evidence="5">
    <location>
        <begin position="180"/>
        <end position="203"/>
    </location>
</feature>
<feature type="transmembrane region" description="Helical" evidence="5">
    <location>
        <begin position="128"/>
        <end position="145"/>
    </location>
</feature>
<dbReference type="GO" id="GO:0016020">
    <property type="term" value="C:membrane"/>
    <property type="evidence" value="ECO:0007669"/>
    <property type="project" value="UniProtKB-SubCell"/>
</dbReference>
<dbReference type="GO" id="GO:0004930">
    <property type="term" value="F:G protein-coupled receptor activity"/>
    <property type="evidence" value="ECO:0007669"/>
    <property type="project" value="InterPro"/>
</dbReference>
<reference evidence="7" key="2">
    <citation type="submission" date="2025-09" db="UniProtKB">
        <authorList>
            <consortium name="Ensembl"/>
        </authorList>
    </citation>
    <scope>IDENTIFICATION</scope>
</reference>
<dbReference type="PANTHER" id="PTHR26451">
    <property type="entry name" value="G_PROTEIN_RECEP_F1_2 DOMAIN-CONTAINING PROTEIN"/>
    <property type="match status" value="1"/>
</dbReference>
<comment type="subcellular location">
    <subcellularLocation>
        <location evidence="1">Membrane</location>
    </subcellularLocation>
</comment>
<feature type="transmembrane region" description="Helical" evidence="5">
    <location>
        <begin position="304"/>
        <end position="325"/>
    </location>
</feature>
<dbReference type="InterPro" id="IPR000276">
    <property type="entry name" value="GPCR_Rhodpsn"/>
</dbReference>
<evidence type="ECO:0000256" key="3">
    <source>
        <dbReference type="ARBA" id="ARBA00022989"/>
    </source>
</evidence>
<dbReference type="GO" id="GO:0004984">
    <property type="term" value="F:olfactory receptor activity"/>
    <property type="evidence" value="ECO:0007669"/>
    <property type="project" value="TreeGrafter"/>
</dbReference>
<keyword evidence="4 5" id="KW-0472">Membrane</keyword>
<evidence type="ECO:0000256" key="5">
    <source>
        <dbReference type="SAM" id="Phobius"/>
    </source>
</evidence>
<evidence type="ECO:0000256" key="1">
    <source>
        <dbReference type="ARBA" id="ARBA00004370"/>
    </source>
</evidence>
<protein>
    <recommendedName>
        <fullName evidence="6">G-protein coupled receptors family 1 profile domain-containing protein</fullName>
    </recommendedName>
</protein>
<dbReference type="SUPFAM" id="SSF81321">
    <property type="entry name" value="Family A G protein-coupled receptor-like"/>
    <property type="match status" value="1"/>
</dbReference>
<feature type="transmembrane region" description="Helical" evidence="5">
    <location>
        <begin position="271"/>
        <end position="292"/>
    </location>
</feature>
<sequence>METPGKEIFFNYMCLRFYYCIFCSAKNVWGFFVCLFFYRAFPMNFSSSSSNSSPVVRDDLKNAIFKNIIIVTLCLFINYINATLLYTFTKHEIFKMNPRYILFIHLVINDIILLTLLTLMYILSYTIYIYNVSLCILLILIGSSSNFNNPMTLALMAIECYVAVCFPLRHSQIITVKKTYIVIVFIWLISALYLLPDVFIALAKEPLDFFYSKIFCTRPNIFRHSQVAEKDIIFNAVFMVIIWSTLFYTYLQIVFTAKSASAGARKARNTVLLHSFQLSLSMLTYLYFVIYYELTALFPESASAIRFAMMIFINIIPRLVSPLVYGIRDKTFRKYFTQHLFCGKAFH</sequence>
<name>A0A3B4B2C8_9GOBI</name>
<feature type="domain" description="G-protein coupled receptors family 1 profile" evidence="6">
    <location>
        <begin position="80"/>
        <end position="325"/>
    </location>
</feature>
<evidence type="ECO:0000313" key="8">
    <source>
        <dbReference type="Proteomes" id="UP000261520"/>
    </source>
</evidence>
<dbReference type="FunFam" id="1.20.1070.10:FF:000096">
    <property type="entry name" value="Odorant receptor 131-2"/>
    <property type="match status" value="1"/>
</dbReference>
<evidence type="ECO:0000313" key="7">
    <source>
        <dbReference type="Ensembl" id="ENSPMGP00000022731.1"/>
    </source>
</evidence>
<dbReference type="AlphaFoldDB" id="A0A3B4B2C8"/>
<reference evidence="7" key="1">
    <citation type="submission" date="2025-08" db="UniProtKB">
        <authorList>
            <consortium name="Ensembl"/>
        </authorList>
    </citation>
    <scope>IDENTIFICATION</scope>
</reference>
<feature type="transmembrane region" description="Helical" evidence="5">
    <location>
        <begin position="151"/>
        <end position="168"/>
    </location>
</feature>
<keyword evidence="8" id="KW-1185">Reference proteome</keyword>
<dbReference type="STRING" id="409849.ENSPMGP00000022731"/>
<dbReference type="InterPro" id="IPR052921">
    <property type="entry name" value="GPCR1_Superfamily_Member"/>
</dbReference>
<feature type="transmembrane region" description="Helical" evidence="5">
    <location>
        <begin position="232"/>
        <end position="251"/>
    </location>
</feature>
<dbReference type="GO" id="GO:0005549">
    <property type="term" value="F:odorant binding"/>
    <property type="evidence" value="ECO:0007669"/>
    <property type="project" value="TreeGrafter"/>
</dbReference>
<dbReference type="Ensembl" id="ENSPMGT00000024210.1">
    <property type="protein sequence ID" value="ENSPMGP00000022731.1"/>
    <property type="gene ID" value="ENSPMGG00000018382.1"/>
</dbReference>
<accession>A0A3B4B2C8</accession>
<feature type="transmembrane region" description="Helical" evidence="5">
    <location>
        <begin position="100"/>
        <end position="121"/>
    </location>
</feature>
<dbReference type="InterPro" id="IPR017452">
    <property type="entry name" value="GPCR_Rhodpsn_7TM"/>
</dbReference>
<keyword evidence="2 5" id="KW-0812">Transmembrane</keyword>
<keyword evidence="3 5" id="KW-1133">Transmembrane helix</keyword>
<evidence type="ECO:0000256" key="2">
    <source>
        <dbReference type="ARBA" id="ARBA00022692"/>
    </source>
</evidence>
<dbReference type="PRINTS" id="PR00237">
    <property type="entry name" value="GPCRRHODOPSN"/>
</dbReference>
<organism evidence="7 8">
    <name type="scientific">Periophthalmus magnuspinnatus</name>
    <dbReference type="NCBI Taxonomy" id="409849"/>
    <lineage>
        <taxon>Eukaryota</taxon>
        <taxon>Metazoa</taxon>
        <taxon>Chordata</taxon>
        <taxon>Craniata</taxon>
        <taxon>Vertebrata</taxon>
        <taxon>Euteleostomi</taxon>
        <taxon>Actinopterygii</taxon>
        <taxon>Neopterygii</taxon>
        <taxon>Teleostei</taxon>
        <taxon>Neoteleostei</taxon>
        <taxon>Acanthomorphata</taxon>
        <taxon>Gobiaria</taxon>
        <taxon>Gobiiformes</taxon>
        <taxon>Gobioidei</taxon>
        <taxon>Gobiidae</taxon>
        <taxon>Oxudercinae</taxon>
        <taxon>Periophthalmus</taxon>
    </lineage>
</organism>